<gene>
    <name evidence="9" type="ORF">METZ01_LOCUS24405</name>
</gene>
<dbReference type="Pfam" id="PF07715">
    <property type="entry name" value="Plug"/>
    <property type="match status" value="1"/>
</dbReference>
<dbReference type="Gene3D" id="2.40.170.20">
    <property type="entry name" value="TonB-dependent receptor, beta-barrel domain"/>
    <property type="match status" value="1"/>
</dbReference>
<reference evidence="9" key="1">
    <citation type="submission" date="2018-05" db="EMBL/GenBank/DDBJ databases">
        <authorList>
            <person name="Lanie J.A."/>
            <person name="Ng W.-L."/>
            <person name="Kazmierczak K.M."/>
            <person name="Andrzejewski T.M."/>
            <person name="Davidsen T.M."/>
            <person name="Wayne K.J."/>
            <person name="Tettelin H."/>
            <person name="Glass J.I."/>
            <person name="Rusch D."/>
            <person name="Podicherti R."/>
            <person name="Tsui H.-C.T."/>
            <person name="Winkler M.E."/>
        </authorList>
    </citation>
    <scope>NUCLEOTIDE SEQUENCE</scope>
</reference>
<feature type="domain" description="TonB-dependent receptor plug" evidence="8">
    <location>
        <begin position="41"/>
        <end position="151"/>
    </location>
</feature>
<evidence type="ECO:0000313" key="9">
    <source>
        <dbReference type="EMBL" id="SUZ71551.1"/>
    </source>
</evidence>
<dbReference type="GO" id="GO:0015344">
    <property type="term" value="F:siderophore uptake transmembrane transporter activity"/>
    <property type="evidence" value="ECO:0007669"/>
    <property type="project" value="TreeGrafter"/>
</dbReference>
<dbReference type="GO" id="GO:0009279">
    <property type="term" value="C:cell outer membrane"/>
    <property type="evidence" value="ECO:0007669"/>
    <property type="project" value="UniProtKB-SubCell"/>
</dbReference>
<keyword evidence="5" id="KW-0472">Membrane</keyword>
<dbReference type="InterPro" id="IPR039426">
    <property type="entry name" value="TonB-dep_rcpt-like"/>
</dbReference>
<dbReference type="InterPro" id="IPR037066">
    <property type="entry name" value="Plug_dom_sf"/>
</dbReference>
<evidence type="ECO:0000256" key="2">
    <source>
        <dbReference type="ARBA" id="ARBA00022448"/>
    </source>
</evidence>
<evidence type="ECO:0000259" key="8">
    <source>
        <dbReference type="Pfam" id="PF07715"/>
    </source>
</evidence>
<evidence type="ECO:0000256" key="4">
    <source>
        <dbReference type="ARBA" id="ARBA00023077"/>
    </source>
</evidence>
<keyword evidence="6" id="KW-0998">Cell outer membrane</keyword>
<feature type="domain" description="TonB-dependent receptor-like beta-barrel" evidence="7">
    <location>
        <begin position="221"/>
        <end position="769"/>
    </location>
</feature>
<evidence type="ECO:0000256" key="5">
    <source>
        <dbReference type="ARBA" id="ARBA00023136"/>
    </source>
</evidence>
<protein>
    <recommendedName>
        <fullName evidence="10">TonB-dependent receptor plug domain-containing protein</fullName>
    </recommendedName>
</protein>
<dbReference type="AlphaFoldDB" id="A0A381PWU8"/>
<dbReference type="GO" id="GO:0044718">
    <property type="term" value="P:siderophore transmembrane transport"/>
    <property type="evidence" value="ECO:0007669"/>
    <property type="project" value="TreeGrafter"/>
</dbReference>
<dbReference type="InterPro" id="IPR012910">
    <property type="entry name" value="Plug_dom"/>
</dbReference>
<dbReference type="PANTHER" id="PTHR30069:SF39">
    <property type="entry name" value="BLL6183 PROTEIN"/>
    <property type="match status" value="1"/>
</dbReference>
<keyword evidence="3" id="KW-0812">Transmembrane</keyword>
<evidence type="ECO:0000256" key="3">
    <source>
        <dbReference type="ARBA" id="ARBA00022692"/>
    </source>
</evidence>
<dbReference type="Gene3D" id="2.170.130.10">
    <property type="entry name" value="TonB-dependent receptor, plug domain"/>
    <property type="match status" value="1"/>
</dbReference>
<proteinExistence type="predicted"/>
<evidence type="ECO:0008006" key="10">
    <source>
        <dbReference type="Google" id="ProtNLM"/>
    </source>
</evidence>
<dbReference type="Pfam" id="PF00593">
    <property type="entry name" value="TonB_dep_Rec_b-barrel"/>
    <property type="match status" value="1"/>
</dbReference>
<name>A0A381PWU8_9ZZZZ</name>
<dbReference type="InterPro" id="IPR000531">
    <property type="entry name" value="Beta-barrel_TonB"/>
</dbReference>
<dbReference type="SUPFAM" id="SSF56935">
    <property type="entry name" value="Porins"/>
    <property type="match status" value="1"/>
</dbReference>
<dbReference type="InterPro" id="IPR036942">
    <property type="entry name" value="Beta-barrel_TonB_sf"/>
</dbReference>
<keyword evidence="4" id="KW-0798">TonB box</keyword>
<evidence type="ECO:0000259" key="7">
    <source>
        <dbReference type="Pfam" id="PF00593"/>
    </source>
</evidence>
<evidence type="ECO:0000256" key="6">
    <source>
        <dbReference type="ARBA" id="ARBA00023237"/>
    </source>
</evidence>
<keyword evidence="2" id="KW-0813">Transport</keyword>
<accession>A0A381PWU8</accession>
<dbReference type="PANTHER" id="PTHR30069">
    <property type="entry name" value="TONB-DEPENDENT OUTER MEMBRANE RECEPTOR"/>
    <property type="match status" value="1"/>
</dbReference>
<dbReference type="EMBL" id="UINC01001126">
    <property type="protein sequence ID" value="SUZ71551.1"/>
    <property type="molecule type" value="Genomic_DNA"/>
</dbReference>
<evidence type="ECO:0000256" key="1">
    <source>
        <dbReference type="ARBA" id="ARBA00004571"/>
    </source>
</evidence>
<dbReference type="PROSITE" id="PS52016">
    <property type="entry name" value="TONB_DEPENDENT_REC_3"/>
    <property type="match status" value="1"/>
</dbReference>
<comment type="subcellular location">
    <subcellularLocation>
        <location evidence="1">Cell outer membrane</location>
        <topology evidence="1">Multi-pass membrane protein</topology>
    </subcellularLocation>
</comment>
<sequence length="817" mass="89731">MKIRLILLLTFAAIAQTQAQDVEEIVIVGVVPAGSSIETNKLAYPVQTATAEDLENIAALSIADFLRQSFASISLNDAQNNPMQPDLQYRGFTASPLLGLAQGIAVYQNGVRINEPLGDTVNWDLMPQSAIQEISLGGGSNPLYGLNSLGGSLVIDMKDGFDFEGANLEVSAGSFGRRVSNIEFGGNDGQLAYYLNIEHFDEDGWRDNSESDALNIYASIGWRSDDTQINLNYQHGESELIGNGSSPIELIDLDREAIFSGPDITENDMNMVSFDFSHEVSSSISFSGNIFHRENDTDSFNGDGTEFGICEFGGMDTLIEGIEEDDLEELGLDDDDICKSQFGNVNDLEDFLNITAMDMGEDEEFEIEGFEADELSGTGILSDEAINNLSNRNQESTGADFQWTYLGNFFGYKGQLVVGGAYFNGESKFNSVLELATIDPLTRLTTGLGTGTFVDEEATSISTQTESTSLYFSNILDLTDSVALTLSARGNITEVDLRDRSGERPELNGSHRFTRINPAIGLTWQYNENLNLYGSYSESSRAPTPIELACNEGVFDLAVQFAIEDGEDPDDVNLECRLPNAFLADPPLDDVVAKSFEIGSRGYINDMRYAVGLFNTTNHDDILFQTTGRSTGLFANVDKTRRSGFEGSLSGQIQNFDWMVAYTHLQATFEDSFNVLSPNHDFADDEGEILVRSGDNIPGIPENQFKVLANYQPVDGLNLGIDIASYSDQHLRGDESNQLDEIDGYTVVNLRARYRITDNLEVFANVHNLFDEEFETFGLLGEEPGELEVPIIEDFTKPLFLGAASPRSGFIGIKYTF</sequence>
<organism evidence="9">
    <name type="scientific">marine metagenome</name>
    <dbReference type="NCBI Taxonomy" id="408172"/>
    <lineage>
        <taxon>unclassified sequences</taxon>
        <taxon>metagenomes</taxon>
        <taxon>ecological metagenomes</taxon>
    </lineage>
</organism>